<dbReference type="AlphaFoldDB" id="A0A5C4T4G4"/>
<dbReference type="InterPro" id="IPR011330">
    <property type="entry name" value="Glyco_hydro/deAcase_b/a-brl"/>
</dbReference>
<dbReference type="OrthoDB" id="2492838at2"/>
<sequence>MKLARIAVWFDRKVAEARWQYGMNVFETYLEELLTHRGITYETPERLDDLVRSRYDLVLIALAAENEATVEVLYRFANEGGGVVLFANLNRMAARLGYVKMPRHQSGYAYFHSREKGTESTDARPLRFLDALPWQPFGDDVAAAEKLGEIRLDAVRNVANDDVLPALLHFQVGSGFVDRWSVGLLTTIVKLQQGSAPLAEDGAPAPDGTASVNDGILKADDSIEQCWERDRLISETGAPYFAYPYADEWREALIGHIVRRAAEHGWSVPYIGYWPPGVEAVAMISHDSDGNDEEHGVTTLGLMKECGIRSTWCMIESGYSRQLYDRIERDGHEIAFHYNAIDRNCYWAEAEFKRQLDHLRSVASDTAVVSNKNHVTRFEGWGELFRWCEMYGIESDQTRGPSKKGNVGFLFGTCHPYRPIAWSDERNRIYNVLEIGFLTQDMDHGKWTDTSVIVPFLETVRSVEGVAHFLFHQVHLHQKPPVREAFKRTVREAKARGFEFWTGKRINDWERARRGLRIASAADDGEISVAAKTDEAEKLEAVLYIPIPEGADARQLHASTSAERYGVPTIRTTTRLAMHTSLY</sequence>
<dbReference type="EMBL" id="VDCQ01000035">
    <property type="protein sequence ID" value="TNJ63968.1"/>
    <property type="molecule type" value="Genomic_DNA"/>
</dbReference>
<name>A0A5C4T4G4_9BACL</name>
<reference evidence="1 2" key="1">
    <citation type="submission" date="2019-05" db="EMBL/GenBank/DDBJ databases">
        <title>We sequenced the genome of Paenibacillus hemerocallicola KCTC 33185 for further insight into its adaptation and study the phylogeny of Paenibacillus.</title>
        <authorList>
            <person name="Narsing Rao M.P."/>
        </authorList>
    </citation>
    <scope>NUCLEOTIDE SEQUENCE [LARGE SCALE GENOMIC DNA]</scope>
    <source>
        <strain evidence="1 2">KCTC 33185</strain>
    </source>
</reference>
<dbReference type="RefSeq" id="WP_139604515.1">
    <property type="nucleotide sequence ID" value="NZ_VDCQ01000035.1"/>
</dbReference>
<evidence type="ECO:0008006" key="3">
    <source>
        <dbReference type="Google" id="ProtNLM"/>
    </source>
</evidence>
<dbReference type="Proteomes" id="UP000307943">
    <property type="component" value="Unassembled WGS sequence"/>
</dbReference>
<dbReference type="SUPFAM" id="SSF88713">
    <property type="entry name" value="Glycoside hydrolase/deacetylase"/>
    <property type="match status" value="1"/>
</dbReference>
<accession>A0A5C4T4G4</accession>
<proteinExistence type="predicted"/>
<protein>
    <recommendedName>
        <fullName evidence="3">NodB homology domain-containing protein</fullName>
    </recommendedName>
</protein>
<evidence type="ECO:0000313" key="1">
    <source>
        <dbReference type="EMBL" id="TNJ63968.1"/>
    </source>
</evidence>
<organism evidence="1 2">
    <name type="scientific">Paenibacillus hemerocallicola</name>
    <dbReference type="NCBI Taxonomy" id="1172614"/>
    <lineage>
        <taxon>Bacteria</taxon>
        <taxon>Bacillati</taxon>
        <taxon>Bacillota</taxon>
        <taxon>Bacilli</taxon>
        <taxon>Bacillales</taxon>
        <taxon>Paenibacillaceae</taxon>
        <taxon>Paenibacillus</taxon>
    </lineage>
</organism>
<dbReference type="GO" id="GO:0005975">
    <property type="term" value="P:carbohydrate metabolic process"/>
    <property type="evidence" value="ECO:0007669"/>
    <property type="project" value="InterPro"/>
</dbReference>
<gene>
    <name evidence="1" type="ORF">FE784_22700</name>
</gene>
<evidence type="ECO:0000313" key="2">
    <source>
        <dbReference type="Proteomes" id="UP000307943"/>
    </source>
</evidence>
<keyword evidence="2" id="KW-1185">Reference proteome</keyword>
<comment type="caution">
    <text evidence="1">The sequence shown here is derived from an EMBL/GenBank/DDBJ whole genome shotgun (WGS) entry which is preliminary data.</text>
</comment>
<dbReference type="Gene3D" id="3.20.20.370">
    <property type="entry name" value="Glycoside hydrolase/deacetylase"/>
    <property type="match status" value="1"/>
</dbReference>